<organism evidence="1 2">
    <name type="scientific">Trifolium medium</name>
    <dbReference type="NCBI Taxonomy" id="97028"/>
    <lineage>
        <taxon>Eukaryota</taxon>
        <taxon>Viridiplantae</taxon>
        <taxon>Streptophyta</taxon>
        <taxon>Embryophyta</taxon>
        <taxon>Tracheophyta</taxon>
        <taxon>Spermatophyta</taxon>
        <taxon>Magnoliopsida</taxon>
        <taxon>eudicotyledons</taxon>
        <taxon>Gunneridae</taxon>
        <taxon>Pentapetalae</taxon>
        <taxon>rosids</taxon>
        <taxon>fabids</taxon>
        <taxon>Fabales</taxon>
        <taxon>Fabaceae</taxon>
        <taxon>Papilionoideae</taxon>
        <taxon>50 kb inversion clade</taxon>
        <taxon>NPAAA clade</taxon>
        <taxon>Hologalegina</taxon>
        <taxon>IRL clade</taxon>
        <taxon>Trifolieae</taxon>
        <taxon>Trifolium</taxon>
    </lineage>
</organism>
<evidence type="ECO:0000313" key="1">
    <source>
        <dbReference type="EMBL" id="MCI01198.1"/>
    </source>
</evidence>
<sequence length="39" mass="4069">VLTSCKTEGSSAYLAESLINLSMPPFPTIALLFASLPAN</sequence>
<dbReference type="Proteomes" id="UP000265520">
    <property type="component" value="Unassembled WGS sequence"/>
</dbReference>
<dbReference type="EMBL" id="LXQA010045489">
    <property type="protein sequence ID" value="MCI01198.1"/>
    <property type="molecule type" value="Genomic_DNA"/>
</dbReference>
<dbReference type="AlphaFoldDB" id="A0A392NMT6"/>
<protein>
    <submittedName>
        <fullName evidence="1">Uncharacterized protein</fullName>
    </submittedName>
</protein>
<keyword evidence="2" id="KW-1185">Reference proteome</keyword>
<feature type="non-terminal residue" evidence="1">
    <location>
        <position position="1"/>
    </location>
</feature>
<comment type="caution">
    <text evidence="1">The sequence shown here is derived from an EMBL/GenBank/DDBJ whole genome shotgun (WGS) entry which is preliminary data.</text>
</comment>
<accession>A0A392NMT6</accession>
<proteinExistence type="predicted"/>
<reference evidence="1 2" key="1">
    <citation type="journal article" date="2018" name="Front. Plant Sci.">
        <title>Red Clover (Trifolium pratense) and Zigzag Clover (T. medium) - A Picture of Genomic Similarities and Differences.</title>
        <authorList>
            <person name="Dluhosova J."/>
            <person name="Istvanek J."/>
            <person name="Nedelnik J."/>
            <person name="Repkova J."/>
        </authorList>
    </citation>
    <scope>NUCLEOTIDE SEQUENCE [LARGE SCALE GENOMIC DNA]</scope>
    <source>
        <strain evidence="2">cv. 10/8</strain>
        <tissue evidence="1">Leaf</tissue>
    </source>
</reference>
<name>A0A392NMT6_9FABA</name>
<evidence type="ECO:0000313" key="2">
    <source>
        <dbReference type="Proteomes" id="UP000265520"/>
    </source>
</evidence>